<reference evidence="1" key="1">
    <citation type="submission" date="2022-10" db="EMBL/GenBank/DDBJ databases">
        <title>Culturing micro-colonial fungi from biological soil crusts in the Mojave desert and describing Neophaeococcomyces mojavensis, and introducing the new genera and species Taxawa tesnikishii.</title>
        <authorList>
            <person name="Kurbessoian T."/>
            <person name="Stajich J.E."/>
        </authorList>
    </citation>
    <scope>NUCLEOTIDE SEQUENCE</scope>
    <source>
        <strain evidence="1">JES_112</strain>
    </source>
</reference>
<name>A0ACC3AFL1_9EURO</name>
<dbReference type="EMBL" id="JAPDRQ010000022">
    <property type="protein sequence ID" value="KAJ9661493.1"/>
    <property type="molecule type" value="Genomic_DNA"/>
</dbReference>
<dbReference type="Proteomes" id="UP001172386">
    <property type="component" value="Unassembled WGS sequence"/>
</dbReference>
<sequence length="331" mass="35295">MCIDQLCSVGDNSVNLAIATSIYLGYCTARGFTALRVQNTAETSSPSDFSTTTASTRSAPASATSTSLSDTTTPSLTSPSNTLTIALASVGAVAVIAILVAAISCWKIRRKKIRANPGPYNLGTWPTSTLQLRPSGESRLSGGVTDVTPSDSISQVDQPGMMGPSYPQYSDPSTISTNYRGYGASTVGPGRSTGAIAVSPFVLRNCFTGKYIDEGWSPEDVQQELQQVVERPLSVRELWYALAAKDAVPLSPHLSLHKTGHYRVITTGRNLSKLWNIEKAGIEEFQLDVLSKDSISTAVKPFEALTCGRLDRLINNAGEQHTMPTLDVDAA</sequence>
<organism evidence="1 2">
    <name type="scientific">Neophaeococcomyces mojaviensis</name>
    <dbReference type="NCBI Taxonomy" id="3383035"/>
    <lineage>
        <taxon>Eukaryota</taxon>
        <taxon>Fungi</taxon>
        <taxon>Dikarya</taxon>
        <taxon>Ascomycota</taxon>
        <taxon>Pezizomycotina</taxon>
        <taxon>Eurotiomycetes</taxon>
        <taxon>Chaetothyriomycetidae</taxon>
        <taxon>Chaetothyriales</taxon>
        <taxon>Chaetothyriales incertae sedis</taxon>
        <taxon>Neophaeococcomyces</taxon>
    </lineage>
</organism>
<proteinExistence type="predicted"/>
<evidence type="ECO:0000313" key="2">
    <source>
        <dbReference type="Proteomes" id="UP001172386"/>
    </source>
</evidence>
<gene>
    <name evidence="1" type="ORF">H2198_001873</name>
</gene>
<comment type="caution">
    <text evidence="1">The sequence shown here is derived from an EMBL/GenBank/DDBJ whole genome shotgun (WGS) entry which is preliminary data.</text>
</comment>
<protein>
    <submittedName>
        <fullName evidence="1">Uncharacterized protein</fullName>
    </submittedName>
</protein>
<evidence type="ECO:0000313" key="1">
    <source>
        <dbReference type="EMBL" id="KAJ9661493.1"/>
    </source>
</evidence>
<accession>A0ACC3AFL1</accession>
<keyword evidence="2" id="KW-1185">Reference proteome</keyword>